<dbReference type="EMBL" id="CAXIEN010000134">
    <property type="protein sequence ID" value="CAL1280674.1"/>
    <property type="molecule type" value="Genomic_DNA"/>
</dbReference>
<keyword evidence="3" id="KW-1185">Reference proteome</keyword>
<evidence type="ECO:0000313" key="3">
    <source>
        <dbReference type="Proteomes" id="UP001497382"/>
    </source>
</evidence>
<evidence type="ECO:0008006" key="4">
    <source>
        <dbReference type="Google" id="ProtNLM"/>
    </source>
</evidence>
<protein>
    <recommendedName>
        <fullName evidence="4">CPG4 domain-containing protein</fullName>
    </recommendedName>
</protein>
<proteinExistence type="predicted"/>
<evidence type="ECO:0000256" key="1">
    <source>
        <dbReference type="SAM" id="SignalP"/>
    </source>
</evidence>
<organism evidence="2 3">
    <name type="scientific">Larinioides sclopetarius</name>
    <dbReference type="NCBI Taxonomy" id="280406"/>
    <lineage>
        <taxon>Eukaryota</taxon>
        <taxon>Metazoa</taxon>
        <taxon>Ecdysozoa</taxon>
        <taxon>Arthropoda</taxon>
        <taxon>Chelicerata</taxon>
        <taxon>Arachnida</taxon>
        <taxon>Araneae</taxon>
        <taxon>Araneomorphae</taxon>
        <taxon>Entelegynae</taxon>
        <taxon>Araneoidea</taxon>
        <taxon>Araneidae</taxon>
        <taxon>Larinioides</taxon>
    </lineage>
</organism>
<evidence type="ECO:0000313" key="2">
    <source>
        <dbReference type="EMBL" id="CAL1280674.1"/>
    </source>
</evidence>
<keyword evidence="1" id="KW-0732">Signal</keyword>
<feature type="signal peptide" evidence="1">
    <location>
        <begin position="1"/>
        <end position="19"/>
    </location>
</feature>
<name>A0AAV2A9M8_9ARAC</name>
<comment type="caution">
    <text evidence="2">The sequence shown here is derived from an EMBL/GenBank/DDBJ whole genome shotgun (WGS) entry which is preliminary data.</text>
</comment>
<sequence length="346" mass="39391">MNVYNFLTFFVFVIDGIFAQSESCNPFECFNVLDTLFQFNSAEEPCQKVIKLEKCAKTCSLNSKDNIIIKGIEEMKKDLCGNDHSFQLANKCENKHKYLLFACIYENLHLEAVQYDVNQSLLMCRQASEGQHCDIQSLSLCTSREHYLSEVILKSFFRPIERKHCHFAIGTIFDLKLKPLGYMDDYKKLAECLDRSSPHISECIPKKWVVTNAVIGTHFESKLCRAGDSFLSCVRDIIHNKCGELENTFANIGQSLYKTFLPQCSKLSEVSSALKTSEISDKHLNEVHDSFTTDAPKNSSEVVVVHQHVVINLNYHETNAAAANRVMNVLVIILFISHFCIKMLCN</sequence>
<gene>
    <name evidence="2" type="ORF">LARSCL_LOCUS11100</name>
</gene>
<feature type="chain" id="PRO_5043640246" description="CPG4 domain-containing protein" evidence="1">
    <location>
        <begin position="20"/>
        <end position="346"/>
    </location>
</feature>
<dbReference type="AlphaFoldDB" id="A0AAV2A9M8"/>
<reference evidence="2 3" key="1">
    <citation type="submission" date="2024-04" db="EMBL/GenBank/DDBJ databases">
        <authorList>
            <person name="Rising A."/>
            <person name="Reimegard J."/>
            <person name="Sonavane S."/>
            <person name="Akerstrom W."/>
            <person name="Nylinder S."/>
            <person name="Hedman E."/>
            <person name="Kallberg Y."/>
        </authorList>
    </citation>
    <scope>NUCLEOTIDE SEQUENCE [LARGE SCALE GENOMIC DNA]</scope>
</reference>
<dbReference type="Proteomes" id="UP001497382">
    <property type="component" value="Unassembled WGS sequence"/>
</dbReference>
<accession>A0AAV2A9M8</accession>